<evidence type="ECO:0000313" key="4">
    <source>
        <dbReference type="EMBL" id="EAQ11478.1"/>
    </source>
</evidence>
<organism evidence="4 5">
    <name type="scientific">Maritimibacter alkaliphilus HTCC2654</name>
    <dbReference type="NCBI Taxonomy" id="314271"/>
    <lineage>
        <taxon>Bacteria</taxon>
        <taxon>Pseudomonadati</taxon>
        <taxon>Pseudomonadota</taxon>
        <taxon>Alphaproteobacteria</taxon>
        <taxon>Rhodobacterales</taxon>
        <taxon>Roseobacteraceae</taxon>
        <taxon>Maritimibacter</taxon>
    </lineage>
</organism>
<evidence type="ECO:0000256" key="3">
    <source>
        <dbReference type="PIRSR" id="PIRSR607837-1"/>
    </source>
</evidence>
<dbReference type="PANTHER" id="PTHR37302:SF3">
    <property type="entry name" value="DAMAGE-INDUCIBLE PROTEIN DINB"/>
    <property type="match status" value="1"/>
</dbReference>
<proteinExistence type="inferred from homology"/>
<reference evidence="4 5" key="1">
    <citation type="journal article" date="2010" name="J. Bacteriol.">
        <title>Genome sequences of Pelagibaca bermudensis HTCC2601T and Maritimibacter alkaliphilus HTCC2654T, the type strains of two marine Roseobacter genera.</title>
        <authorList>
            <person name="Thrash J.C."/>
            <person name="Cho J.C."/>
            <person name="Ferriera S."/>
            <person name="Johnson J."/>
            <person name="Vergin K.L."/>
            <person name="Giovannoni S.J."/>
        </authorList>
    </citation>
    <scope>NUCLEOTIDE SEQUENCE [LARGE SCALE GENOMIC DNA]</scope>
    <source>
        <strain evidence="4 5">HTCC2654</strain>
    </source>
</reference>
<keyword evidence="2 3" id="KW-0479">Metal-binding</keyword>
<keyword evidence="5" id="KW-1185">Reference proteome</keyword>
<dbReference type="Pfam" id="PF05163">
    <property type="entry name" value="DinB"/>
    <property type="match status" value="1"/>
</dbReference>
<dbReference type="PANTHER" id="PTHR37302">
    <property type="entry name" value="SLR1116 PROTEIN"/>
    <property type="match status" value="1"/>
</dbReference>
<evidence type="ECO:0000313" key="5">
    <source>
        <dbReference type="Proteomes" id="UP000002931"/>
    </source>
</evidence>
<dbReference type="STRING" id="314271.RB2654_01915"/>
<feature type="binding site" evidence="3">
    <location>
        <position position="133"/>
    </location>
    <ligand>
        <name>a divalent metal cation</name>
        <dbReference type="ChEBI" id="CHEBI:60240"/>
    </ligand>
</feature>
<feature type="binding site" evidence="3">
    <location>
        <position position="137"/>
    </location>
    <ligand>
        <name>a divalent metal cation</name>
        <dbReference type="ChEBI" id="CHEBI:60240"/>
    </ligand>
</feature>
<sequence length="173" mass="19066">MAFVNPWIGFALNNAYANRVLFGALGELDSDAFTAPRPGFFGSLAATMNHIYEVDLYYLDALEEGGLGLTVYDRDPVEEVAALGQLQAEADMRFASFCSKLDEAALTREVTTHRPEGARLEAVGAILPHLVQHQVHHRGQAHVQLSHAGIEPPQLDEFFLDYDRAELAQAYHG</sequence>
<gene>
    <name evidence="4" type="ORF">RB2654_01915</name>
</gene>
<dbReference type="eggNOG" id="COG2318">
    <property type="taxonomic scope" value="Bacteria"/>
</dbReference>
<evidence type="ECO:0000256" key="1">
    <source>
        <dbReference type="ARBA" id="ARBA00008635"/>
    </source>
</evidence>
<dbReference type="AlphaFoldDB" id="A3VJX2"/>
<accession>A3VJX2</accession>
<comment type="caution">
    <text evidence="4">The sequence shown here is derived from an EMBL/GenBank/DDBJ whole genome shotgun (WGS) entry which is preliminary data.</text>
</comment>
<dbReference type="EMBL" id="AAMT01000015">
    <property type="protein sequence ID" value="EAQ11478.1"/>
    <property type="molecule type" value="Genomic_DNA"/>
</dbReference>
<protein>
    <submittedName>
        <fullName evidence="4">Nuclease inhibitor</fullName>
    </submittedName>
</protein>
<dbReference type="InterPro" id="IPR007837">
    <property type="entry name" value="DinB"/>
</dbReference>
<dbReference type="Proteomes" id="UP000002931">
    <property type="component" value="Unassembled WGS sequence"/>
</dbReference>
<dbReference type="Gene3D" id="1.20.120.450">
    <property type="entry name" value="dinb family like domain"/>
    <property type="match status" value="1"/>
</dbReference>
<dbReference type="HOGENOM" id="CLU_101283_1_1_5"/>
<dbReference type="GO" id="GO:0046872">
    <property type="term" value="F:metal ion binding"/>
    <property type="evidence" value="ECO:0007669"/>
    <property type="project" value="UniProtKB-KW"/>
</dbReference>
<dbReference type="SUPFAM" id="SSF109854">
    <property type="entry name" value="DinB/YfiT-like putative metalloenzymes"/>
    <property type="match status" value="1"/>
</dbReference>
<evidence type="ECO:0000256" key="2">
    <source>
        <dbReference type="ARBA" id="ARBA00022723"/>
    </source>
</evidence>
<feature type="binding site" evidence="3">
    <location>
        <position position="50"/>
    </location>
    <ligand>
        <name>a divalent metal cation</name>
        <dbReference type="ChEBI" id="CHEBI:60240"/>
    </ligand>
</feature>
<comment type="similarity">
    <text evidence="1">Belongs to the DinB family.</text>
</comment>
<dbReference type="RefSeq" id="WP_008328171.1">
    <property type="nucleotide sequence ID" value="NZ_CH902578.1"/>
</dbReference>
<name>A3VJX2_9RHOB</name>
<dbReference type="InterPro" id="IPR034660">
    <property type="entry name" value="DinB/YfiT-like"/>
</dbReference>